<dbReference type="GO" id="GO:0016491">
    <property type="term" value="F:oxidoreductase activity"/>
    <property type="evidence" value="ECO:0007669"/>
    <property type="project" value="UniProtKB-KW"/>
</dbReference>
<evidence type="ECO:0008006" key="6">
    <source>
        <dbReference type="Google" id="ProtNLM"/>
    </source>
</evidence>
<dbReference type="InterPro" id="IPR002347">
    <property type="entry name" value="SDR_fam"/>
</dbReference>
<comment type="caution">
    <text evidence="4">The sequence shown here is derived from an EMBL/GenBank/DDBJ whole genome shotgun (WGS) entry which is preliminary data.</text>
</comment>
<organism evidence="4 5">
    <name type="scientific">Cellulosimicrobium cellulans</name>
    <name type="common">Arthrobacter luteus</name>
    <dbReference type="NCBI Taxonomy" id="1710"/>
    <lineage>
        <taxon>Bacteria</taxon>
        <taxon>Bacillati</taxon>
        <taxon>Actinomycetota</taxon>
        <taxon>Actinomycetes</taxon>
        <taxon>Micrococcales</taxon>
        <taxon>Promicromonosporaceae</taxon>
        <taxon>Cellulosimicrobium</taxon>
    </lineage>
</organism>
<dbReference type="Gene3D" id="3.40.50.720">
    <property type="entry name" value="NAD(P)-binding Rossmann-like Domain"/>
    <property type="match status" value="1"/>
</dbReference>
<feature type="region of interest" description="Disordered" evidence="3">
    <location>
        <begin position="215"/>
        <end position="278"/>
    </location>
</feature>
<accession>A0AAV5PDZ0</accession>
<reference evidence="4" key="1">
    <citation type="submission" date="2023-03" db="EMBL/GenBank/DDBJ databases">
        <title>Cellulosimicrobium cellulans NBRC 103059.</title>
        <authorList>
            <person name="Ichikawa N."/>
            <person name="Sato H."/>
            <person name="Tonouchi N."/>
        </authorList>
    </citation>
    <scope>NUCLEOTIDE SEQUENCE</scope>
    <source>
        <strain evidence="4">NBRC 103059</strain>
    </source>
</reference>
<feature type="compositionally biased region" description="Basic and acidic residues" evidence="3">
    <location>
        <begin position="11"/>
        <end position="23"/>
    </location>
</feature>
<name>A0AAV5PDZ0_CELCE</name>
<keyword evidence="2" id="KW-0560">Oxidoreductase</keyword>
<evidence type="ECO:0000256" key="2">
    <source>
        <dbReference type="ARBA" id="ARBA00023002"/>
    </source>
</evidence>
<dbReference type="PANTHER" id="PTHR43669:SF8">
    <property type="entry name" value="SHORT-CHAIN TYPE DEHYDROGENASE_REDUCTASE-RELATED"/>
    <property type="match status" value="1"/>
</dbReference>
<dbReference type="AlphaFoldDB" id="A0AAV5PDZ0"/>
<sequence length="278" mass="29164">MMSAGRGSRRRDRDPFDGTHREGDMTRLLEDRVAVVYGVGGAIGGAVARTFAREGARVFLAGRTQGHLDAVARDIAAAGGRAETARLDVLDERAVEAHAAAVAAAAGGIDVVLDAVSVPHDQGTLLGDLSFEEFWRPVEGFLRGLFLTSRAVAPYLARDRPGVLLTLSEPGARLVVPGILGHGVSAAGKETLTRLLAAELAPAGVRVVGLRPHAVVDGPAPARTRASCSRPPRPRPGRPSRSCSTTAPSPRGRCGDGSRPSRRWPTPPPSSRPTAPRR</sequence>
<dbReference type="PRINTS" id="PR00081">
    <property type="entry name" value="GDHRDH"/>
</dbReference>
<feature type="compositionally biased region" description="Low complexity" evidence="3">
    <location>
        <begin position="219"/>
        <end position="230"/>
    </location>
</feature>
<dbReference type="EMBL" id="BSTG01000004">
    <property type="protein sequence ID" value="GLY58520.1"/>
    <property type="molecule type" value="Genomic_DNA"/>
</dbReference>
<evidence type="ECO:0000256" key="1">
    <source>
        <dbReference type="ARBA" id="ARBA00006484"/>
    </source>
</evidence>
<evidence type="ECO:0000313" key="4">
    <source>
        <dbReference type="EMBL" id="GLY58520.1"/>
    </source>
</evidence>
<evidence type="ECO:0000256" key="3">
    <source>
        <dbReference type="SAM" id="MobiDB-lite"/>
    </source>
</evidence>
<protein>
    <recommendedName>
        <fullName evidence="6">SDR family oxidoreductase</fullName>
    </recommendedName>
</protein>
<dbReference type="InterPro" id="IPR036291">
    <property type="entry name" value="NAD(P)-bd_dom_sf"/>
</dbReference>
<evidence type="ECO:0000313" key="5">
    <source>
        <dbReference type="Proteomes" id="UP001165168"/>
    </source>
</evidence>
<dbReference type="CDD" id="cd05233">
    <property type="entry name" value="SDR_c"/>
    <property type="match status" value="1"/>
</dbReference>
<dbReference type="Pfam" id="PF13561">
    <property type="entry name" value="adh_short_C2"/>
    <property type="match status" value="1"/>
</dbReference>
<gene>
    <name evidence="4" type="ORF">Ccel01_31220</name>
</gene>
<proteinExistence type="inferred from homology"/>
<dbReference type="Proteomes" id="UP001165168">
    <property type="component" value="Unassembled WGS sequence"/>
</dbReference>
<dbReference type="SUPFAM" id="SSF51735">
    <property type="entry name" value="NAD(P)-binding Rossmann-fold domains"/>
    <property type="match status" value="1"/>
</dbReference>
<comment type="similarity">
    <text evidence="1">Belongs to the short-chain dehydrogenases/reductases (SDR) family.</text>
</comment>
<feature type="region of interest" description="Disordered" evidence="3">
    <location>
        <begin position="1"/>
        <end position="23"/>
    </location>
</feature>
<dbReference type="PANTHER" id="PTHR43669">
    <property type="entry name" value="5-KETO-D-GLUCONATE 5-REDUCTASE"/>
    <property type="match status" value="1"/>
</dbReference>